<keyword evidence="2" id="KW-1185">Reference proteome</keyword>
<protein>
    <submittedName>
        <fullName evidence="1">Uncharacterized protein</fullName>
    </submittedName>
</protein>
<reference evidence="1 2" key="1">
    <citation type="submission" date="2024-01" db="EMBL/GenBank/DDBJ databases">
        <title>Comparative genomics of Cryptococcus and Kwoniella reveals pathogenesis evolution and contrasting modes of karyotype evolution via chromosome fusion or intercentromeric recombination.</title>
        <authorList>
            <person name="Coelho M.A."/>
            <person name="David-Palma M."/>
            <person name="Shea T."/>
            <person name="Bowers K."/>
            <person name="McGinley-Smith S."/>
            <person name="Mohammad A.W."/>
            <person name="Gnirke A."/>
            <person name="Yurkov A.M."/>
            <person name="Nowrousian M."/>
            <person name="Sun S."/>
            <person name="Cuomo C.A."/>
            <person name="Heitman J."/>
        </authorList>
    </citation>
    <scope>NUCLEOTIDE SEQUENCE [LARGE SCALE GENOMIC DNA]</scope>
    <source>
        <strain evidence="1 2">PYCC6329</strain>
    </source>
</reference>
<sequence length="194" mass="22173">MPGQINYTSGSLSRAKKVRIGKCRVKNLPKQLFRRPSYNPLILDEVERRSGISSSSTTSVFQEYQEDRRNEIQWNYSWARENERRRVRRLGLAPEVHQRRSQAKDQVISQQAKKSGDTVATFALSGQQTGDQASKNQPQSSFKCVRTGLHAAKLKNVSCDRSQSRTIHTFGHKQLNRQSQVISQINKKETEVAD</sequence>
<dbReference type="Proteomes" id="UP001358614">
    <property type="component" value="Chromosome 1"/>
</dbReference>
<accession>A0AAX4K9L8</accession>
<evidence type="ECO:0000313" key="1">
    <source>
        <dbReference type="EMBL" id="WWD02325.1"/>
    </source>
</evidence>
<organism evidence="1 2">
    <name type="scientific">Kwoniella europaea PYCC6329</name>
    <dbReference type="NCBI Taxonomy" id="1423913"/>
    <lineage>
        <taxon>Eukaryota</taxon>
        <taxon>Fungi</taxon>
        <taxon>Dikarya</taxon>
        <taxon>Basidiomycota</taxon>
        <taxon>Agaricomycotina</taxon>
        <taxon>Tremellomycetes</taxon>
        <taxon>Tremellales</taxon>
        <taxon>Cryptococcaceae</taxon>
        <taxon>Kwoniella</taxon>
    </lineage>
</organism>
<dbReference type="AlphaFoldDB" id="A0AAX4K9L8"/>
<dbReference type="RefSeq" id="XP_066080292.1">
    <property type="nucleotide sequence ID" value="XM_066224195.1"/>
</dbReference>
<evidence type="ECO:0000313" key="2">
    <source>
        <dbReference type="Proteomes" id="UP001358614"/>
    </source>
</evidence>
<dbReference type="GeneID" id="91099168"/>
<gene>
    <name evidence="1" type="ORF">V865_000364</name>
</gene>
<name>A0AAX4K9L8_9TREE</name>
<proteinExistence type="predicted"/>
<dbReference type="KEGG" id="ker:91099168"/>
<dbReference type="EMBL" id="CP144089">
    <property type="protein sequence ID" value="WWD02325.1"/>
    <property type="molecule type" value="Genomic_DNA"/>
</dbReference>